<evidence type="ECO:0000259" key="5">
    <source>
        <dbReference type="PROSITE" id="PS50240"/>
    </source>
</evidence>
<comment type="caution">
    <text evidence="6">The sequence shown here is derived from an EMBL/GenBank/DDBJ whole genome shotgun (WGS) entry which is preliminary data.</text>
</comment>
<dbReference type="AlphaFoldDB" id="A0A164PEX7"/>
<keyword evidence="1" id="KW-0645">Protease</keyword>
<dbReference type="STRING" id="35525.A0A164PEX7"/>
<keyword evidence="3" id="KW-0720">Serine protease</keyword>
<reference evidence="6 7" key="1">
    <citation type="submission" date="2016-03" db="EMBL/GenBank/DDBJ databases">
        <title>EvidentialGene: Evidence-directed Construction of Genes on Genomes.</title>
        <authorList>
            <person name="Gilbert D.G."/>
            <person name="Choi J.-H."/>
            <person name="Mockaitis K."/>
            <person name="Colbourne J."/>
            <person name="Pfrender M."/>
        </authorList>
    </citation>
    <scope>NUCLEOTIDE SEQUENCE [LARGE SCALE GENOMIC DNA]</scope>
    <source>
        <strain evidence="6 7">Xinb3</strain>
        <tissue evidence="6">Complete organism</tissue>
    </source>
</reference>
<accession>A0A164PEX7</accession>
<keyword evidence="2" id="KW-0378">Hydrolase</keyword>
<dbReference type="EMBL" id="LRGB01002620">
    <property type="protein sequence ID" value="KZS06770.1"/>
    <property type="molecule type" value="Genomic_DNA"/>
</dbReference>
<gene>
    <name evidence="6" type="ORF">APZ42_029670</name>
</gene>
<evidence type="ECO:0000313" key="6">
    <source>
        <dbReference type="EMBL" id="KZS06770.1"/>
    </source>
</evidence>
<dbReference type="Pfam" id="PF00089">
    <property type="entry name" value="Trypsin"/>
    <property type="match status" value="1"/>
</dbReference>
<name>A0A164PEX7_9CRUS</name>
<dbReference type="GO" id="GO:0006508">
    <property type="term" value="P:proteolysis"/>
    <property type="evidence" value="ECO:0007669"/>
    <property type="project" value="UniProtKB-KW"/>
</dbReference>
<proteinExistence type="predicted"/>
<evidence type="ECO:0000256" key="4">
    <source>
        <dbReference type="ARBA" id="ARBA00023157"/>
    </source>
</evidence>
<sequence length="137" mass="15007">MSRQKPKLLIRELLVATPTHRPSLLDGEERSQVEFLSLFICGNISPFLLKANVTVLDNSVCTRQYNTSFILTIMMCASAPGKDTYQNDSGGPLYVNGIQVGITSWGFGCADPNFAGIYARVTTYVDWIAKTVANNPA</sequence>
<dbReference type="PANTHER" id="PTHR24276">
    <property type="entry name" value="POLYSERASE-RELATED"/>
    <property type="match status" value="1"/>
</dbReference>
<dbReference type="InterPro" id="IPR050430">
    <property type="entry name" value="Peptidase_S1"/>
</dbReference>
<dbReference type="PANTHER" id="PTHR24276:SF91">
    <property type="entry name" value="AT26814P-RELATED"/>
    <property type="match status" value="1"/>
</dbReference>
<protein>
    <submittedName>
        <fullName evidence="6">Putative Trypsin-7</fullName>
    </submittedName>
</protein>
<evidence type="ECO:0000313" key="7">
    <source>
        <dbReference type="Proteomes" id="UP000076858"/>
    </source>
</evidence>
<dbReference type="SUPFAM" id="SSF50494">
    <property type="entry name" value="Trypsin-like serine proteases"/>
    <property type="match status" value="1"/>
</dbReference>
<dbReference type="Proteomes" id="UP000076858">
    <property type="component" value="Unassembled WGS sequence"/>
</dbReference>
<evidence type="ECO:0000256" key="2">
    <source>
        <dbReference type="ARBA" id="ARBA00022801"/>
    </source>
</evidence>
<dbReference type="Gene3D" id="2.40.10.10">
    <property type="entry name" value="Trypsin-like serine proteases"/>
    <property type="match status" value="1"/>
</dbReference>
<dbReference type="InterPro" id="IPR043504">
    <property type="entry name" value="Peptidase_S1_PA_chymotrypsin"/>
</dbReference>
<keyword evidence="4" id="KW-1015">Disulfide bond</keyword>
<dbReference type="OrthoDB" id="10059102at2759"/>
<dbReference type="PROSITE" id="PS50240">
    <property type="entry name" value="TRYPSIN_DOM"/>
    <property type="match status" value="1"/>
</dbReference>
<dbReference type="SMART" id="SM00020">
    <property type="entry name" value="Tryp_SPc"/>
    <property type="match status" value="1"/>
</dbReference>
<feature type="domain" description="Peptidase S1" evidence="5">
    <location>
        <begin position="1"/>
        <end position="133"/>
    </location>
</feature>
<dbReference type="GO" id="GO:0004252">
    <property type="term" value="F:serine-type endopeptidase activity"/>
    <property type="evidence" value="ECO:0007669"/>
    <property type="project" value="InterPro"/>
</dbReference>
<dbReference type="InterPro" id="IPR009003">
    <property type="entry name" value="Peptidase_S1_PA"/>
</dbReference>
<evidence type="ECO:0000256" key="3">
    <source>
        <dbReference type="ARBA" id="ARBA00022825"/>
    </source>
</evidence>
<evidence type="ECO:0000256" key="1">
    <source>
        <dbReference type="ARBA" id="ARBA00022670"/>
    </source>
</evidence>
<dbReference type="InterPro" id="IPR001254">
    <property type="entry name" value="Trypsin_dom"/>
</dbReference>
<organism evidence="6 7">
    <name type="scientific">Daphnia magna</name>
    <dbReference type="NCBI Taxonomy" id="35525"/>
    <lineage>
        <taxon>Eukaryota</taxon>
        <taxon>Metazoa</taxon>
        <taxon>Ecdysozoa</taxon>
        <taxon>Arthropoda</taxon>
        <taxon>Crustacea</taxon>
        <taxon>Branchiopoda</taxon>
        <taxon>Diplostraca</taxon>
        <taxon>Cladocera</taxon>
        <taxon>Anomopoda</taxon>
        <taxon>Daphniidae</taxon>
        <taxon>Daphnia</taxon>
    </lineage>
</organism>
<keyword evidence="7" id="KW-1185">Reference proteome</keyword>